<dbReference type="EMBL" id="BSYO01000017">
    <property type="protein sequence ID" value="GMH17312.1"/>
    <property type="molecule type" value="Genomic_DNA"/>
</dbReference>
<dbReference type="GO" id="GO:0003700">
    <property type="term" value="F:DNA-binding transcription factor activity"/>
    <property type="evidence" value="ECO:0007669"/>
    <property type="project" value="UniProtKB-UniRule"/>
</dbReference>
<accession>A0AAD3SVB3</accession>
<keyword evidence="13" id="KW-1185">Reference proteome</keyword>
<evidence type="ECO:0000256" key="1">
    <source>
        <dbReference type="ARBA" id="ARBA00022723"/>
    </source>
</evidence>
<keyword evidence="2 8" id="KW-0863">Zinc-finger</keyword>
<dbReference type="AlphaFoldDB" id="A0AAD3SVB3"/>
<dbReference type="PROSITE" id="PS50884">
    <property type="entry name" value="ZF_DOF_2"/>
    <property type="match status" value="1"/>
</dbReference>
<evidence type="ECO:0000256" key="9">
    <source>
        <dbReference type="RuleBase" id="RU369094"/>
    </source>
</evidence>
<dbReference type="InterPro" id="IPR045174">
    <property type="entry name" value="Dof"/>
</dbReference>
<evidence type="ECO:0000256" key="5">
    <source>
        <dbReference type="ARBA" id="ARBA00023125"/>
    </source>
</evidence>
<dbReference type="PANTHER" id="PTHR31992:SF316">
    <property type="entry name" value="DOF ZINC FINGER PROTEIN DOF1.2"/>
    <property type="match status" value="1"/>
</dbReference>
<evidence type="ECO:0000256" key="7">
    <source>
        <dbReference type="ARBA" id="ARBA00023242"/>
    </source>
</evidence>
<evidence type="ECO:0000256" key="10">
    <source>
        <dbReference type="SAM" id="MobiDB-lite"/>
    </source>
</evidence>
<dbReference type="PROSITE" id="PS01361">
    <property type="entry name" value="ZF_DOF_1"/>
    <property type="match status" value="1"/>
</dbReference>
<dbReference type="GO" id="GO:0008270">
    <property type="term" value="F:zinc ion binding"/>
    <property type="evidence" value="ECO:0007669"/>
    <property type="project" value="UniProtKB-KW"/>
</dbReference>
<evidence type="ECO:0000256" key="2">
    <source>
        <dbReference type="ARBA" id="ARBA00022771"/>
    </source>
</evidence>
<evidence type="ECO:0000256" key="4">
    <source>
        <dbReference type="ARBA" id="ARBA00023015"/>
    </source>
</evidence>
<reference evidence="12" key="1">
    <citation type="submission" date="2023-05" db="EMBL/GenBank/DDBJ databases">
        <title>Nepenthes gracilis genome sequencing.</title>
        <authorList>
            <person name="Fukushima K."/>
        </authorList>
    </citation>
    <scope>NUCLEOTIDE SEQUENCE</scope>
    <source>
        <strain evidence="12">SING2019-196</strain>
    </source>
</reference>
<dbReference type="PANTHER" id="PTHR31992">
    <property type="entry name" value="DOF ZINC FINGER PROTEIN DOF1.4-RELATED"/>
    <property type="match status" value="1"/>
</dbReference>
<keyword evidence="3 9" id="KW-0862">Zinc</keyword>
<comment type="subcellular location">
    <subcellularLocation>
        <location evidence="8 9">Nucleus</location>
    </subcellularLocation>
</comment>
<feature type="region of interest" description="Disordered" evidence="10">
    <location>
        <begin position="194"/>
        <end position="214"/>
    </location>
</feature>
<evidence type="ECO:0000259" key="11">
    <source>
        <dbReference type="PROSITE" id="PS50884"/>
    </source>
</evidence>
<evidence type="ECO:0000256" key="6">
    <source>
        <dbReference type="ARBA" id="ARBA00023163"/>
    </source>
</evidence>
<dbReference type="InterPro" id="IPR003851">
    <property type="entry name" value="Znf_Dof"/>
</dbReference>
<evidence type="ECO:0000256" key="3">
    <source>
        <dbReference type="ARBA" id="ARBA00022833"/>
    </source>
</evidence>
<feature type="compositionally biased region" description="Polar residues" evidence="10">
    <location>
        <begin position="195"/>
        <end position="205"/>
    </location>
</feature>
<evidence type="ECO:0000313" key="12">
    <source>
        <dbReference type="EMBL" id="GMH17312.1"/>
    </source>
</evidence>
<proteinExistence type="predicted"/>
<keyword evidence="4 9" id="KW-0805">Transcription regulation</keyword>
<comment type="function">
    <text evidence="9">Transcription factor that binds specifically to a 5'-AA[AG]G-3' consensus core sequence.</text>
</comment>
<feature type="region of interest" description="Disordered" evidence="10">
    <location>
        <begin position="88"/>
        <end position="131"/>
    </location>
</feature>
<keyword evidence="5 8" id="KW-0238">DNA-binding</keyword>
<dbReference type="Proteomes" id="UP001279734">
    <property type="component" value="Unassembled WGS sequence"/>
</dbReference>
<keyword evidence="7 8" id="KW-0539">Nucleus</keyword>
<dbReference type="GO" id="GO:0005634">
    <property type="term" value="C:nucleus"/>
    <property type="evidence" value="ECO:0007669"/>
    <property type="project" value="UniProtKB-SubCell"/>
</dbReference>
<comment type="caution">
    <text evidence="12">The sequence shown here is derived from an EMBL/GenBank/DDBJ whole genome shotgun (WGS) entry which is preliminary data.</text>
</comment>
<feature type="compositionally biased region" description="Low complexity" evidence="10">
    <location>
        <begin position="102"/>
        <end position="131"/>
    </location>
</feature>
<feature type="domain" description="Dof-type" evidence="11">
    <location>
        <begin position="47"/>
        <end position="101"/>
    </location>
</feature>
<protein>
    <recommendedName>
        <fullName evidence="9">Dof zinc finger protein</fullName>
    </recommendedName>
</protein>
<gene>
    <name evidence="12" type="ORF">Nepgr_019153</name>
</gene>
<evidence type="ECO:0000256" key="8">
    <source>
        <dbReference type="PROSITE-ProRule" id="PRU00071"/>
    </source>
</evidence>
<organism evidence="12 13">
    <name type="scientific">Nepenthes gracilis</name>
    <name type="common">Slender pitcher plant</name>
    <dbReference type="NCBI Taxonomy" id="150966"/>
    <lineage>
        <taxon>Eukaryota</taxon>
        <taxon>Viridiplantae</taxon>
        <taxon>Streptophyta</taxon>
        <taxon>Embryophyta</taxon>
        <taxon>Tracheophyta</taxon>
        <taxon>Spermatophyta</taxon>
        <taxon>Magnoliopsida</taxon>
        <taxon>eudicotyledons</taxon>
        <taxon>Gunneridae</taxon>
        <taxon>Pentapetalae</taxon>
        <taxon>Caryophyllales</taxon>
        <taxon>Nepenthaceae</taxon>
        <taxon>Nepenthes</taxon>
    </lineage>
</organism>
<keyword evidence="1 9" id="KW-0479">Metal-binding</keyword>
<evidence type="ECO:0000313" key="13">
    <source>
        <dbReference type="Proteomes" id="UP001279734"/>
    </source>
</evidence>
<dbReference type="Pfam" id="PF02701">
    <property type="entry name" value="Zn_ribbon_Dof"/>
    <property type="match status" value="1"/>
</dbReference>
<sequence length="316" mass="34607">MDAQDQWPQLQQVNLSTAMEETAPNTNSSMAAAMLERRTRSQKDQNLSCPRCNSTNTKFCYYNNYSLTQPRYFCKACRRYWTQGGSLRNVPVGGGSRKNKRSIPSSSSTTNRTSSSISTATISTTPTTTSSAAAATKLVIPDLNPPNTFSRFFIDHRQTPSEIHHQGRDLNLEYPTTNDYHGIFQPTELPKIEINQGNSRPNNNTSAPISSPTASPLSALELLRTGIASRGLNSYIPTAIPDSNSLYQSGFRLQDFKPNSSFLADGIGANGARILFPFGEMKQLPNTTTTTDVDQHKASNEGSAGYWNGMLGGGTW</sequence>
<keyword evidence="6 9" id="KW-0804">Transcription</keyword>
<dbReference type="GO" id="GO:0003677">
    <property type="term" value="F:DNA binding"/>
    <property type="evidence" value="ECO:0007669"/>
    <property type="project" value="UniProtKB-UniRule"/>
</dbReference>
<name>A0AAD3SVB3_NEPGR</name>